<dbReference type="GO" id="GO:0008652">
    <property type="term" value="P:amino acid biosynthetic process"/>
    <property type="evidence" value="ECO:0007669"/>
    <property type="project" value="UniProtKB-ARBA"/>
</dbReference>
<dbReference type="GO" id="GO:0046394">
    <property type="term" value="P:carboxylic acid biosynthetic process"/>
    <property type="evidence" value="ECO:0007669"/>
    <property type="project" value="UniProtKB-ARBA"/>
</dbReference>
<comment type="similarity">
    <text evidence="2 5">Belongs to the class-IV pyridoxal-phosphate-dependent aminotransferase family.</text>
</comment>
<reference evidence="7 8" key="1">
    <citation type="submission" date="2019-11" db="EMBL/GenBank/DDBJ databases">
        <title>Bacillus idriensis genome.</title>
        <authorList>
            <person name="Konopka E.N."/>
            <person name="Newman J.D."/>
        </authorList>
    </citation>
    <scope>NUCLEOTIDE SEQUENCE [LARGE SCALE GENOMIC DNA]</scope>
    <source>
        <strain evidence="7 8">DSM 19097</strain>
    </source>
</reference>
<dbReference type="FunFam" id="3.20.10.10:FF:000002">
    <property type="entry name" value="D-alanine aminotransferase"/>
    <property type="match status" value="1"/>
</dbReference>
<dbReference type="PANTHER" id="PTHR42743:SF11">
    <property type="entry name" value="AMINODEOXYCHORISMATE LYASE"/>
    <property type="match status" value="1"/>
</dbReference>
<evidence type="ECO:0000256" key="3">
    <source>
        <dbReference type="ARBA" id="ARBA00011738"/>
    </source>
</evidence>
<dbReference type="Proteomes" id="UP000441585">
    <property type="component" value="Unassembled WGS sequence"/>
</dbReference>
<comment type="subunit">
    <text evidence="3">Homodimer.</text>
</comment>
<evidence type="ECO:0000256" key="5">
    <source>
        <dbReference type="RuleBase" id="RU004106"/>
    </source>
</evidence>
<dbReference type="PANTHER" id="PTHR42743">
    <property type="entry name" value="AMINO-ACID AMINOTRANSFERASE"/>
    <property type="match status" value="1"/>
</dbReference>
<dbReference type="Gene3D" id="3.20.10.10">
    <property type="entry name" value="D-amino Acid Aminotransferase, subunit A, domain 2"/>
    <property type="match status" value="1"/>
</dbReference>
<dbReference type="Pfam" id="PF01063">
    <property type="entry name" value="Aminotran_4"/>
    <property type="match status" value="1"/>
</dbReference>
<protein>
    <submittedName>
        <fullName evidence="7">Aminodeoxychorismate lyase</fullName>
        <ecNumber evidence="7">4.1.3.38</ecNumber>
    </submittedName>
</protein>
<proteinExistence type="inferred from homology"/>
<organism evidence="7 8">
    <name type="scientific">Metabacillus idriensis</name>
    <dbReference type="NCBI Taxonomy" id="324768"/>
    <lineage>
        <taxon>Bacteria</taxon>
        <taxon>Bacillati</taxon>
        <taxon>Bacillota</taxon>
        <taxon>Bacilli</taxon>
        <taxon>Bacillales</taxon>
        <taxon>Bacillaceae</taxon>
        <taxon>Metabacillus</taxon>
    </lineage>
</organism>
<dbReference type="InterPro" id="IPR043132">
    <property type="entry name" value="BCAT-like_C"/>
</dbReference>
<dbReference type="InterPro" id="IPR050571">
    <property type="entry name" value="Class-IV_PLP-Dep_Aminotrnsfr"/>
</dbReference>
<dbReference type="RefSeq" id="WP_154319773.1">
    <property type="nucleotide sequence ID" value="NZ_CAJGAA010000015.1"/>
</dbReference>
<dbReference type="GO" id="GO:0005829">
    <property type="term" value="C:cytosol"/>
    <property type="evidence" value="ECO:0007669"/>
    <property type="project" value="TreeGrafter"/>
</dbReference>
<evidence type="ECO:0000256" key="1">
    <source>
        <dbReference type="ARBA" id="ARBA00001933"/>
    </source>
</evidence>
<accession>A0A6I2MF13</accession>
<evidence type="ECO:0000256" key="2">
    <source>
        <dbReference type="ARBA" id="ARBA00009320"/>
    </source>
</evidence>
<keyword evidence="4 6" id="KW-0663">Pyridoxal phosphate</keyword>
<dbReference type="GO" id="GO:0008696">
    <property type="term" value="F:4-amino-4-deoxychorismate lyase activity"/>
    <property type="evidence" value="ECO:0007669"/>
    <property type="project" value="UniProtKB-EC"/>
</dbReference>
<dbReference type="EC" id="4.1.3.38" evidence="7"/>
<dbReference type="AlphaFoldDB" id="A0A6I2MF13"/>
<evidence type="ECO:0000313" key="7">
    <source>
        <dbReference type="EMBL" id="MRX56940.1"/>
    </source>
</evidence>
<sequence length="287" mass="32519">MYIYLNSGYVKAEDAKISPFDHGFLYGLGAFETFRLYKGHPFLLEDHLHRLRGALEELHIHLDLSGLQIEEVIQKLLVLNQLENEDVSVRLNVSAGAGGLAFGAMEYMEPTVMLFMRKLPEMPEDFDKCGRILSLPRNTPEGEQRLKSHHYLNNVLAKHEIGNEPSIEGIFLTKEGFVAEGIVSNLFWAKDQIVYTPAIDTGILNGITRQFVIRCLETNSVQVEEGFYLAEELLKADEVFAVNSVQEIIPLKEIGSQSFLGKKGEITQTLQKKYKQNAMLLKSRFEL</sequence>
<dbReference type="EMBL" id="WKKF01000020">
    <property type="protein sequence ID" value="MRX56940.1"/>
    <property type="molecule type" value="Genomic_DNA"/>
</dbReference>
<dbReference type="NCBIfam" id="NF005800">
    <property type="entry name" value="PRK07650.1"/>
    <property type="match status" value="1"/>
</dbReference>
<dbReference type="InterPro" id="IPR043131">
    <property type="entry name" value="BCAT-like_N"/>
</dbReference>
<dbReference type="InterPro" id="IPR001544">
    <property type="entry name" value="Aminotrans_IV"/>
</dbReference>
<evidence type="ECO:0000256" key="4">
    <source>
        <dbReference type="ARBA" id="ARBA00022898"/>
    </source>
</evidence>
<keyword evidence="7" id="KW-0456">Lyase</keyword>
<name>A0A6I2MF13_9BACI</name>
<keyword evidence="8" id="KW-1185">Reference proteome</keyword>
<gene>
    <name evidence="7" type="primary">pabC</name>
    <name evidence="7" type="ORF">GJU41_23655</name>
</gene>
<dbReference type="Gene3D" id="3.30.470.10">
    <property type="match status" value="1"/>
</dbReference>
<dbReference type="InterPro" id="IPR018300">
    <property type="entry name" value="Aminotrans_IV_CS"/>
</dbReference>
<evidence type="ECO:0000313" key="8">
    <source>
        <dbReference type="Proteomes" id="UP000441585"/>
    </source>
</evidence>
<dbReference type="PROSITE" id="PS00770">
    <property type="entry name" value="AA_TRANSFER_CLASS_4"/>
    <property type="match status" value="1"/>
</dbReference>
<comment type="cofactor">
    <cofactor evidence="1 6">
        <name>pyridoxal 5'-phosphate</name>
        <dbReference type="ChEBI" id="CHEBI:597326"/>
    </cofactor>
</comment>
<comment type="caution">
    <text evidence="7">The sequence shown here is derived from an EMBL/GenBank/DDBJ whole genome shotgun (WGS) entry which is preliminary data.</text>
</comment>
<evidence type="ECO:0000256" key="6">
    <source>
        <dbReference type="RuleBase" id="RU004516"/>
    </source>
</evidence>
<dbReference type="InterPro" id="IPR036038">
    <property type="entry name" value="Aminotransferase-like"/>
</dbReference>
<dbReference type="SUPFAM" id="SSF56752">
    <property type="entry name" value="D-aminoacid aminotransferase-like PLP-dependent enzymes"/>
    <property type="match status" value="1"/>
</dbReference>